<dbReference type="EMBL" id="JAEPRD010000017">
    <property type="protein sequence ID" value="KAG2208986.1"/>
    <property type="molecule type" value="Genomic_DNA"/>
</dbReference>
<dbReference type="Proteomes" id="UP000603453">
    <property type="component" value="Unassembled WGS sequence"/>
</dbReference>
<name>A0A8H7V3N6_9FUNG</name>
<dbReference type="PANTHER" id="PTHR14149">
    <property type="entry name" value="RAS GTPASE-ACTIVATING PROTEIN WITH IQ MOTIF"/>
    <property type="match status" value="1"/>
</dbReference>
<organism evidence="2 3">
    <name type="scientific">Mucor saturninus</name>
    <dbReference type="NCBI Taxonomy" id="64648"/>
    <lineage>
        <taxon>Eukaryota</taxon>
        <taxon>Fungi</taxon>
        <taxon>Fungi incertae sedis</taxon>
        <taxon>Mucoromycota</taxon>
        <taxon>Mucoromycotina</taxon>
        <taxon>Mucoromycetes</taxon>
        <taxon>Mucorales</taxon>
        <taxon>Mucorineae</taxon>
        <taxon>Mucoraceae</taxon>
        <taxon>Mucor</taxon>
    </lineage>
</organism>
<dbReference type="InterPro" id="IPR000593">
    <property type="entry name" value="RasGAP_C"/>
</dbReference>
<sequence>MAVQLEDNRHNSGMAPTFGGIVNRAMTVASAKRRPTSGLVSRHYSVSVFYSLATEQDNEIEDELAQVQRILRDLKTNISLQSKNNFLLERDVRSLDSRIALLIQNRMALDDQNDLSHIEETDGSHVDLYSSDDRKIHQYGNLLYLLQSEPRYIASLCRLVNLSEIDTLLQTVMFTLYGNQYESREENLLLTMFQNVLAAQFEAAIEFGSLLRANTPVSRMLTTYTRRGPGQSYLKSVLSEKINGLIEQKDTNLQINPLKVYDEIVAKMELERTLPPNFNKSVTPEVAAANEQVQAIIGPRLKSLMEVANSFLSTIIDSLHQVPYGIRWICKQIRSLTKRKYPEASDSAISSLIGGFFFLRFINPAIVTPQAYMLVEGHPGLNPRTTLTLVAKMLQNLANKPTYTKESFMIPTNPFVKDNKKRIHQFLNDLCEVSDFYESLEMDQYMALSRKDIYINITPNELYSTQTLLCQHLDKLAPEPKHHLRILLNDLGLHNIPAQLPRHLNKPIQLPLFGRWDTSSPAMTETANNSITQNDIMYMETKSIFVQIIRSLPMTIKTWNISSILEAAESAKDPQLVNKGRKAQILLQELEEAEIISRSNQYELLVQEIKQELIHLGDLKNRVVLEIESLEKVFKTIGDHNQYLQSQLESYKAYLQNVRMQSGRQNKMGIMKTTEFYTSTIVSTPSFSSNDMSSCNILPVMNTAATRKKSNNGLNGPIKFSHLQLEKDGIIIESEVPEYRRANIFLMIQCPMAGTFIISLHFKGRDKPLLEIDLKLDDLLEKQKDHIQSLDLEYIKLNVSKTVQLLNRSFKSKASR</sequence>
<gene>
    <name evidence="2" type="ORF">INT47_011126</name>
</gene>
<dbReference type="PANTHER" id="PTHR14149:SF17">
    <property type="entry name" value="GTPASE-ACTIVATING PROTEIN"/>
    <property type="match status" value="1"/>
</dbReference>
<proteinExistence type="predicted"/>
<dbReference type="GO" id="GO:0005938">
    <property type="term" value="C:cell cortex"/>
    <property type="evidence" value="ECO:0007669"/>
    <property type="project" value="TreeGrafter"/>
</dbReference>
<dbReference type="Gene3D" id="1.10.506.10">
    <property type="entry name" value="GTPase Activation - p120gap, domain 1"/>
    <property type="match status" value="1"/>
</dbReference>
<reference evidence="2" key="1">
    <citation type="submission" date="2020-12" db="EMBL/GenBank/DDBJ databases">
        <title>Metabolic potential, ecology and presence of endohyphal bacteria is reflected in genomic diversity of Mucoromycotina.</title>
        <authorList>
            <person name="Muszewska A."/>
            <person name="Okrasinska A."/>
            <person name="Steczkiewicz K."/>
            <person name="Drgas O."/>
            <person name="Orlowska M."/>
            <person name="Perlinska-Lenart U."/>
            <person name="Aleksandrzak-Piekarczyk T."/>
            <person name="Szatraj K."/>
            <person name="Zielenkiewicz U."/>
            <person name="Pilsyk S."/>
            <person name="Malc E."/>
            <person name="Mieczkowski P."/>
            <person name="Kruszewska J.S."/>
            <person name="Biernat P."/>
            <person name="Pawlowska J."/>
        </authorList>
    </citation>
    <scope>NUCLEOTIDE SEQUENCE</scope>
    <source>
        <strain evidence="2">WA0000017839</strain>
    </source>
</reference>
<accession>A0A8H7V3N6</accession>
<evidence type="ECO:0000259" key="1">
    <source>
        <dbReference type="PROSITE" id="PS50018"/>
    </source>
</evidence>
<dbReference type="OrthoDB" id="775356at2759"/>
<dbReference type="SUPFAM" id="SSF48350">
    <property type="entry name" value="GTPase activation domain, GAP"/>
    <property type="match status" value="1"/>
</dbReference>
<comment type="caution">
    <text evidence="2">The sequence shown here is derived from an EMBL/GenBank/DDBJ whole genome shotgun (WGS) entry which is preliminary data.</text>
</comment>
<dbReference type="InterPro" id="IPR023152">
    <property type="entry name" value="RasGAP_CS"/>
</dbReference>
<dbReference type="InterPro" id="IPR001936">
    <property type="entry name" value="RasGAP_dom"/>
</dbReference>
<evidence type="ECO:0000313" key="3">
    <source>
        <dbReference type="Proteomes" id="UP000603453"/>
    </source>
</evidence>
<dbReference type="InterPro" id="IPR008936">
    <property type="entry name" value="Rho_GTPase_activation_prot"/>
</dbReference>
<dbReference type="Pfam" id="PF00616">
    <property type="entry name" value="RasGAP"/>
    <property type="match status" value="1"/>
</dbReference>
<keyword evidence="3" id="KW-1185">Reference proteome</keyword>
<dbReference type="Pfam" id="PF03836">
    <property type="entry name" value="RasGAP_C"/>
    <property type="match status" value="1"/>
</dbReference>
<dbReference type="PROSITE" id="PS50018">
    <property type="entry name" value="RAS_GTPASE_ACTIV_2"/>
    <property type="match status" value="1"/>
</dbReference>
<dbReference type="AlphaFoldDB" id="A0A8H7V3N6"/>
<feature type="domain" description="Ras-GAP" evidence="1">
    <location>
        <begin position="184"/>
        <end position="399"/>
    </location>
</feature>
<dbReference type="GO" id="GO:0046580">
    <property type="term" value="P:negative regulation of Ras protein signal transduction"/>
    <property type="evidence" value="ECO:0007669"/>
    <property type="project" value="TreeGrafter"/>
</dbReference>
<dbReference type="SUPFAM" id="SSF143885">
    <property type="entry name" value="RGC domain-like"/>
    <property type="match status" value="1"/>
</dbReference>
<dbReference type="GO" id="GO:0005096">
    <property type="term" value="F:GTPase activator activity"/>
    <property type="evidence" value="ECO:0007669"/>
    <property type="project" value="TreeGrafter"/>
</dbReference>
<evidence type="ECO:0000313" key="2">
    <source>
        <dbReference type="EMBL" id="KAG2208986.1"/>
    </source>
</evidence>
<dbReference type="PROSITE" id="PS00509">
    <property type="entry name" value="RAS_GTPASE_ACTIV_1"/>
    <property type="match status" value="1"/>
</dbReference>
<protein>
    <recommendedName>
        <fullName evidence="1">Ras-GAP domain-containing protein</fullName>
    </recommendedName>
</protein>
<dbReference type="CDD" id="cd05132">
    <property type="entry name" value="RasGAP_GAPA"/>
    <property type="match status" value="1"/>
</dbReference>
<dbReference type="SMART" id="SM00323">
    <property type="entry name" value="RasGAP"/>
    <property type="match status" value="1"/>
</dbReference>